<dbReference type="InterPro" id="IPR036188">
    <property type="entry name" value="FAD/NAD-bd_sf"/>
</dbReference>
<gene>
    <name evidence="2" type="ORF">KGQ19_43795</name>
</gene>
<evidence type="ECO:0000313" key="3">
    <source>
        <dbReference type="Proteomes" id="UP000730482"/>
    </source>
</evidence>
<dbReference type="SUPFAM" id="SSF51905">
    <property type="entry name" value="FAD/NAD(P)-binding domain"/>
    <property type="match status" value="1"/>
</dbReference>
<reference evidence="2 3" key="1">
    <citation type="submission" date="2020-02" db="EMBL/GenBank/DDBJ databases">
        <title>Acidophilic actinobacteria isolated from forest soil.</title>
        <authorList>
            <person name="Golinska P."/>
        </authorList>
    </citation>
    <scope>NUCLEOTIDE SEQUENCE [LARGE SCALE GENOMIC DNA]</scope>
    <source>
        <strain evidence="2 3">NL8</strain>
    </source>
</reference>
<dbReference type="InterPro" id="IPR002938">
    <property type="entry name" value="FAD-bd"/>
</dbReference>
<evidence type="ECO:0000313" key="2">
    <source>
        <dbReference type="EMBL" id="MBS2553799.1"/>
    </source>
</evidence>
<proteinExistence type="predicted"/>
<feature type="domain" description="FAD-binding" evidence="1">
    <location>
        <begin position="2"/>
        <end position="305"/>
    </location>
</feature>
<name>A0ABS5L6P0_9ACTN</name>
<dbReference type="Gene3D" id="3.50.50.60">
    <property type="entry name" value="FAD/NAD(P)-binding domain"/>
    <property type="match status" value="1"/>
</dbReference>
<keyword evidence="3" id="KW-1185">Reference proteome</keyword>
<protein>
    <submittedName>
        <fullName evidence="2">NAD(P)/FAD-dependent oxidoreductase</fullName>
    </submittedName>
</protein>
<dbReference type="EMBL" id="JAAFYZ010000286">
    <property type="protein sequence ID" value="MBS2553799.1"/>
    <property type="molecule type" value="Genomic_DNA"/>
</dbReference>
<dbReference type="InterPro" id="IPR050407">
    <property type="entry name" value="Geranylgeranyl_reductase"/>
</dbReference>
<dbReference type="Proteomes" id="UP000730482">
    <property type="component" value="Unassembled WGS sequence"/>
</dbReference>
<dbReference type="RefSeq" id="WP_212020726.1">
    <property type="nucleotide sequence ID" value="NZ_JAAFYZ010000286.1"/>
</dbReference>
<dbReference type="Pfam" id="PF01494">
    <property type="entry name" value="FAD_binding_3"/>
    <property type="match status" value="1"/>
</dbReference>
<dbReference type="PANTHER" id="PTHR42685">
    <property type="entry name" value="GERANYLGERANYL DIPHOSPHATE REDUCTASE"/>
    <property type="match status" value="1"/>
</dbReference>
<sequence length="362" mass="37343">MFDVLIVGGGPIGLATACYLAEAGLSAVVAEPRTGPIDKACGEGLMPPAVAALRALGVDPVGRRLRGIRYCDPTHSVDAEFRNGPGRGVRRTVLHAALAERAEAVGVELVPKRITEFSQSAACVQADGLTARFLVAADGLHSPIRRACNLDPASAAPSASVSLSASASASAVPAPARPARYGLRRHFQTAPWTDFVEVHWSRASEAYVTPVDDGLVGVAILGPAGATFDERLAAFPALRERLAGAEGAGPVRGAGPLRQAVRRRVAPGGRVLLVGDASGYVDALTGEGISVGLAQARALAVCLAAGRPAEYERRWHRVSRRSNLLTAALLAARRNPVLGPRIVPAAGALPAVFGGAVRLITG</sequence>
<comment type="caution">
    <text evidence="2">The sequence shown here is derived from an EMBL/GenBank/DDBJ whole genome shotgun (WGS) entry which is preliminary data.</text>
</comment>
<accession>A0ABS5L6P0</accession>
<dbReference type="PANTHER" id="PTHR42685:SF19">
    <property type="entry name" value="POSSIBLE OXIDOREDUCTASE"/>
    <property type="match status" value="1"/>
</dbReference>
<evidence type="ECO:0000259" key="1">
    <source>
        <dbReference type="Pfam" id="PF01494"/>
    </source>
</evidence>
<organism evidence="2 3">
    <name type="scientific">Catenulispora pinistramenti</name>
    <dbReference type="NCBI Taxonomy" id="2705254"/>
    <lineage>
        <taxon>Bacteria</taxon>
        <taxon>Bacillati</taxon>
        <taxon>Actinomycetota</taxon>
        <taxon>Actinomycetes</taxon>
        <taxon>Catenulisporales</taxon>
        <taxon>Catenulisporaceae</taxon>
        <taxon>Catenulispora</taxon>
    </lineage>
</organism>
<dbReference type="PRINTS" id="PR00420">
    <property type="entry name" value="RNGMNOXGNASE"/>
</dbReference>